<evidence type="ECO:0000313" key="1">
    <source>
        <dbReference type="EMBL" id="KAJ3520604.1"/>
    </source>
</evidence>
<dbReference type="Proteomes" id="UP001148629">
    <property type="component" value="Unassembled WGS sequence"/>
</dbReference>
<gene>
    <name evidence="1" type="ORF">NM208_g13643</name>
</gene>
<proteinExistence type="predicted"/>
<accession>A0ACC1RJ04</accession>
<organism evidence="1 2">
    <name type="scientific">Fusarium decemcellulare</name>
    <dbReference type="NCBI Taxonomy" id="57161"/>
    <lineage>
        <taxon>Eukaryota</taxon>
        <taxon>Fungi</taxon>
        <taxon>Dikarya</taxon>
        <taxon>Ascomycota</taxon>
        <taxon>Pezizomycotina</taxon>
        <taxon>Sordariomycetes</taxon>
        <taxon>Hypocreomycetidae</taxon>
        <taxon>Hypocreales</taxon>
        <taxon>Nectriaceae</taxon>
        <taxon>Fusarium</taxon>
        <taxon>Fusarium decemcellulare species complex</taxon>
    </lineage>
</organism>
<reference evidence="1" key="1">
    <citation type="submission" date="2022-08" db="EMBL/GenBank/DDBJ databases">
        <title>Genome Sequence of Fusarium decemcellulare.</title>
        <authorList>
            <person name="Buettner E."/>
        </authorList>
    </citation>
    <scope>NUCLEOTIDE SEQUENCE</scope>
    <source>
        <strain evidence="1">Babe19</strain>
    </source>
</reference>
<name>A0ACC1RJ04_9HYPO</name>
<evidence type="ECO:0000313" key="2">
    <source>
        <dbReference type="Proteomes" id="UP001148629"/>
    </source>
</evidence>
<protein>
    <submittedName>
        <fullName evidence="1">Uncharacterized protein</fullName>
    </submittedName>
</protein>
<sequence length="1242" mass="139630">MASWENAALRLSTHVHVEPTSTLLHKSLPPVPNQKSPSTTKFQDESSEEDSKSPKGWKPLSLSTPILLAVMALTILLAAAVETIAQRSATQGGLALSPTLDDLPGYAKFGYLYVPTIIAVFYSMIWSWIDLDVKRMQPWFELSKPEGVTAKNSLFLDYPYEFVALVPFQAAKRRHWPTFFGGTAMVVVFWLLTPLQSALLGTEVVAQTEQVDIGTRSQLLPLSKQEPLFNPQLLNTGYGVGWLGQPFPPFTTSRYALLPYYLDDTGTPDRVESNWTAVTTKFSTELNCWPAQIERDGPLSKASFHFLNGQGCNTTVFFGVTTNTSMKYIGYWGSPYSDFALNNPRCPPTQNSTHQFLAVWAKAVPVDWDPSPFFNITAFFCQPQYYKQKVMATVKSTTFEPRVEALGSKEILSPDEFNSTAFEFLLGNGVEENIIVRDFPFNRVIEQHPRLNFSGLSHPVSNMIGFAMAGRNLSVDDYSSRDRFQNSLSEAHQYLFSVAVSSLLANTTDGFNRTASIDYFLTGIIVSRPFSIAVECILVAVALMTWSLLWFCRNAPSNLLTNPSSVKRYIGIFRNSPRLLKSFQSMDHADDKALLEEFQHDECRLLRNHQEHAELVIDRTLARLPEVEDEAETQKGYYEPVKPLVLRRWIGLLFIAVLISAIVVLSYFKQQEKRLNGLHRPSQNFEVLQLLENYIPTVFATLIEPLWVLLTRLLCVLQPFRDLWRGKAEASRSIDSTYTSIPPQLVFWRAVKSRHFILALLCTMALLANLLAVGLGSLFNEAPAVALYPETMHPAYAARFDNSSVYGLGSFIGQNLVSTNQYQDHLYVALANFTTRTTLPPWVSKDYYFQRHNLSNSETGIFGDTYNLRTRGFGVSANCTTIPSFYLPVFKNPPKEFIPGETKDESLCTKQDFLDNAVSQIRQTMVNRSSGVSSNEFCNTLTRSNGPEPCDKTLTLGWGRSVSAENVNGTVRASFMMCYPVFETAMFDIAIDPSGHVLSYNKTSELQGALDYDESQIHTDILSEHYNHQWNKESAQWHNDTIARDWMNYFVVLLNGSRAPVDPEAPVPDPEELRPTIEKIYRRLYPIFLSLNEHVFDHTDPGASITVMRQTKETRIFMENASFIITMIVLGANTLVAAVFYGRSVAFVLPRMPTTLGSILAYVAPSRLASPNLKNIPGQAGRTLSFGRYIGLDGSVHLGIESDPHVVPVNPASLKDGNSLYKRLRRKVFRNQQEPIESGVWI</sequence>
<comment type="caution">
    <text evidence="1">The sequence shown here is derived from an EMBL/GenBank/DDBJ whole genome shotgun (WGS) entry which is preliminary data.</text>
</comment>
<dbReference type="EMBL" id="JANRMS010002859">
    <property type="protein sequence ID" value="KAJ3520604.1"/>
    <property type="molecule type" value="Genomic_DNA"/>
</dbReference>
<keyword evidence="2" id="KW-1185">Reference proteome</keyword>